<evidence type="ECO:0000313" key="3">
    <source>
        <dbReference type="EMBL" id="GAK44884.1"/>
    </source>
</evidence>
<proteinExistence type="predicted"/>
<keyword evidence="2" id="KW-0812">Transmembrane</keyword>
<organism evidence="3 4">
    <name type="scientific">Tepidicaulis marinus</name>
    <dbReference type="NCBI Taxonomy" id="1333998"/>
    <lineage>
        <taxon>Bacteria</taxon>
        <taxon>Pseudomonadati</taxon>
        <taxon>Pseudomonadota</taxon>
        <taxon>Alphaproteobacteria</taxon>
        <taxon>Hyphomicrobiales</taxon>
        <taxon>Parvibaculaceae</taxon>
        <taxon>Tepidicaulis</taxon>
    </lineage>
</organism>
<dbReference type="EMBL" id="BBIO01000005">
    <property type="protein sequence ID" value="GAK44884.1"/>
    <property type="molecule type" value="Genomic_DNA"/>
</dbReference>
<comment type="caution">
    <text evidence="3">The sequence shown here is derived from an EMBL/GenBank/DDBJ whole genome shotgun (WGS) entry which is preliminary data.</text>
</comment>
<gene>
    <name evidence="3" type="ORF">M2A_1383</name>
</gene>
<keyword evidence="4" id="KW-1185">Reference proteome</keyword>
<protein>
    <submittedName>
        <fullName evidence="3">Conserved protein</fullName>
    </submittedName>
</protein>
<keyword evidence="2" id="KW-0472">Membrane</keyword>
<keyword evidence="1" id="KW-0175">Coiled coil</keyword>
<accession>A0A081BA16</accession>
<dbReference type="AlphaFoldDB" id="A0A081BA16"/>
<dbReference type="Proteomes" id="UP000028702">
    <property type="component" value="Unassembled WGS sequence"/>
</dbReference>
<feature type="coiled-coil region" evidence="1">
    <location>
        <begin position="27"/>
        <end position="54"/>
    </location>
</feature>
<evidence type="ECO:0000256" key="2">
    <source>
        <dbReference type="SAM" id="Phobius"/>
    </source>
</evidence>
<reference evidence="3 4" key="1">
    <citation type="submission" date="2014-07" db="EMBL/GenBank/DDBJ databases">
        <title>Tepidicaulis marinum gen. nov., sp. nov., a novel marine bacterium denitrifying nitrate to nitrous oxide strictly under microaerobic conditions.</title>
        <authorList>
            <person name="Takeuchi M."/>
            <person name="Yamagishi T."/>
            <person name="Kamagata Y."/>
            <person name="Oshima K."/>
            <person name="Hattori M."/>
            <person name="Katayama T."/>
            <person name="Hanada S."/>
            <person name="Tamaki H."/>
            <person name="Marumo K."/>
            <person name="Maeda H."/>
            <person name="Nedachi M."/>
            <person name="Iwasaki W."/>
            <person name="Suwa Y."/>
            <person name="Sakata S."/>
        </authorList>
    </citation>
    <scope>NUCLEOTIDE SEQUENCE [LARGE SCALE GENOMIC DNA]</scope>
    <source>
        <strain evidence="3 4">MA2</strain>
    </source>
</reference>
<sequence>MIRFLNVLSFILVITLSVVLYNVKYRIDAQEDVRAKLQQDILNEEDAIRVLRAEHSYLTQPDRLQALADRHLQLAPLHASQIATFDDLPMPPRDEDFFGPAGRQALGGYAGIAPSTGVQ</sequence>
<keyword evidence="2" id="KW-1133">Transmembrane helix</keyword>
<dbReference type="RefSeq" id="WP_045444851.1">
    <property type="nucleotide sequence ID" value="NZ_BBIO01000005.1"/>
</dbReference>
<dbReference type="eggNOG" id="COG5462">
    <property type="taxonomic scope" value="Bacteria"/>
</dbReference>
<dbReference type="STRING" id="1333998.M2A_1383"/>
<evidence type="ECO:0000256" key="1">
    <source>
        <dbReference type="SAM" id="Coils"/>
    </source>
</evidence>
<name>A0A081BA16_9HYPH</name>
<feature type="transmembrane region" description="Helical" evidence="2">
    <location>
        <begin position="6"/>
        <end position="23"/>
    </location>
</feature>
<evidence type="ECO:0000313" key="4">
    <source>
        <dbReference type="Proteomes" id="UP000028702"/>
    </source>
</evidence>